<dbReference type="Proteomes" id="UP001597440">
    <property type="component" value="Unassembled WGS sequence"/>
</dbReference>
<accession>A0ABW5L8Y5</accession>
<organism evidence="2 3">
    <name type="scientific">Sphingobacterium tabacisoli</name>
    <dbReference type="NCBI Taxonomy" id="2044855"/>
    <lineage>
        <taxon>Bacteria</taxon>
        <taxon>Pseudomonadati</taxon>
        <taxon>Bacteroidota</taxon>
        <taxon>Sphingobacteriia</taxon>
        <taxon>Sphingobacteriales</taxon>
        <taxon>Sphingobacteriaceae</taxon>
        <taxon>Sphingobacterium</taxon>
    </lineage>
</organism>
<evidence type="ECO:0000313" key="2">
    <source>
        <dbReference type="EMBL" id="MFD2556311.1"/>
    </source>
</evidence>
<evidence type="ECO:0000256" key="1">
    <source>
        <dbReference type="SAM" id="MobiDB-lite"/>
    </source>
</evidence>
<keyword evidence="3" id="KW-1185">Reference proteome</keyword>
<dbReference type="PROSITE" id="PS51257">
    <property type="entry name" value="PROKAR_LIPOPROTEIN"/>
    <property type="match status" value="1"/>
</dbReference>
<gene>
    <name evidence="2" type="ORF">ACFSQW_18090</name>
</gene>
<evidence type="ECO:0008006" key="4">
    <source>
        <dbReference type="Google" id="ProtNLM"/>
    </source>
</evidence>
<comment type="caution">
    <text evidence="2">The sequence shown here is derived from an EMBL/GenBank/DDBJ whole genome shotgun (WGS) entry which is preliminary data.</text>
</comment>
<reference evidence="3" key="1">
    <citation type="journal article" date="2019" name="Int. J. Syst. Evol. Microbiol.">
        <title>The Global Catalogue of Microorganisms (GCM) 10K type strain sequencing project: providing services to taxonomists for standard genome sequencing and annotation.</title>
        <authorList>
            <consortium name="The Broad Institute Genomics Platform"/>
            <consortium name="The Broad Institute Genome Sequencing Center for Infectious Disease"/>
            <person name="Wu L."/>
            <person name="Ma J."/>
        </authorList>
    </citation>
    <scope>NUCLEOTIDE SEQUENCE [LARGE SCALE GENOMIC DNA]</scope>
    <source>
        <strain evidence="3">KCTC 52298</strain>
    </source>
</reference>
<sequence>MILSKQTLQTMRSYWLPLLAGAVFLSSCSKKEEAPVEEYEEYAYEVECDFCEISYIDKANNTKTIKNNRGKWEYRFDSKITFELKLEIKTTLSDKQTIQAYILKDREVVFGDIGYNTAIITYNTQKANGTGSYGARQNNGSGGSSNGGGNNGGSTTPTSSVCGAKNKTGGYCKRVVVGGGRCWQHR</sequence>
<feature type="region of interest" description="Disordered" evidence="1">
    <location>
        <begin position="132"/>
        <end position="159"/>
    </location>
</feature>
<name>A0ABW5L8Y5_9SPHI</name>
<evidence type="ECO:0000313" key="3">
    <source>
        <dbReference type="Proteomes" id="UP001597440"/>
    </source>
</evidence>
<protein>
    <recommendedName>
        <fullName evidence="4">Lipoprotein</fullName>
    </recommendedName>
</protein>
<dbReference type="EMBL" id="JBHULD010000018">
    <property type="protein sequence ID" value="MFD2556311.1"/>
    <property type="molecule type" value="Genomic_DNA"/>
</dbReference>
<proteinExistence type="predicted"/>
<dbReference type="RefSeq" id="WP_210352622.1">
    <property type="nucleotide sequence ID" value="NZ_JAEQMU010000001.1"/>
</dbReference>
<feature type="compositionally biased region" description="Gly residues" evidence="1">
    <location>
        <begin position="140"/>
        <end position="152"/>
    </location>
</feature>